<accession>A0A1X7PGC5</accession>
<dbReference type="SUPFAM" id="SSF54909">
    <property type="entry name" value="Dimeric alpha+beta barrel"/>
    <property type="match status" value="1"/>
</dbReference>
<dbReference type="Pfam" id="PF03795">
    <property type="entry name" value="YCII"/>
    <property type="match status" value="1"/>
</dbReference>
<dbReference type="Proteomes" id="UP000193083">
    <property type="component" value="Unassembled WGS sequence"/>
</dbReference>
<comment type="similarity">
    <text evidence="1">Belongs to the YciI family.</text>
</comment>
<organism evidence="3 4">
    <name type="scientific">Mesorhizobium australicum</name>
    <dbReference type="NCBI Taxonomy" id="536018"/>
    <lineage>
        <taxon>Bacteria</taxon>
        <taxon>Pseudomonadati</taxon>
        <taxon>Pseudomonadota</taxon>
        <taxon>Alphaproteobacteria</taxon>
        <taxon>Hyphomicrobiales</taxon>
        <taxon>Phyllobacteriaceae</taxon>
        <taxon>Mesorhizobium</taxon>
    </lineage>
</organism>
<dbReference type="EMBL" id="FXBL01000004">
    <property type="protein sequence ID" value="SMH50567.1"/>
    <property type="molecule type" value="Genomic_DNA"/>
</dbReference>
<evidence type="ECO:0000259" key="2">
    <source>
        <dbReference type="Pfam" id="PF03795"/>
    </source>
</evidence>
<evidence type="ECO:0000313" key="4">
    <source>
        <dbReference type="Proteomes" id="UP000193083"/>
    </source>
</evidence>
<proteinExistence type="inferred from homology"/>
<evidence type="ECO:0000256" key="1">
    <source>
        <dbReference type="ARBA" id="ARBA00007689"/>
    </source>
</evidence>
<reference evidence="3 4" key="1">
    <citation type="submission" date="2017-04" db="EMBL/GenBank/DDBJ databases">
        <authorList>
            <person name="Afonso C.L."/>
            <person name="Miller P.J."/>
            <person name="Scott M.A."/>
            <person name="Spackman E."/>
            <person name="Goraichik I."/>
            <person name="Dimitrov K.M."/>
            <person name="Suarez D.L."/>
            <person name="Swayne D.E."/>
        </authorList>
    </citation>
    <scope>NUCLEOTIDE SEQUENCE [LARGE SCALE GENOMIC DNA]</scope>
    <source>
        <strain evidence="3 4">B5P</strain>
    </source>
</reference>
<evidence type="ECO:0000313" key="3">
    <source>
        <dbReference type="EMBL" id="SMH50567.1"/>
    </source>
</evidence>
<dbReference type="OrthoDB" id="9807535at2"/>
<keyword evidence="4" id="KW-1185">Reference proteome</keyword>
<dbReference type="RefSeq" id="WP_085465909.1">
    <property type="nucleotide sequence ID" value="NZ_FXBL01000004.1"/>
</dbReference>
<dbReference type="AlphaFoldDB" id="A0A1X7PGC5"/>
<dbReference type="PANTHER" id="PTHR35174">
    <property type="entry name" value="BLL7171 PROTEIN-RELATED"/>
    <property type="match status" value="1"/>
</dbReference>
<name>A0A1X7PGC5_9HYPH</name>
<protein>
    <submittedName>
        <fullName evidence="3">Uncharacterized conserved protein</fullName>
    </submittedName>
</protein>
<feature type="domain" description="YCII-related" evidence="2">
    <location>
        <begin position="1"/>
        <end position="107"/>
    </location>
</feature>
<dbReference type="PANTHER" id="PTHR35174:SF3">
    <property type="entry name" value="BLL7171 PROTEIN"/>
    <property type="match status" value="1"/>
</dbReference>
<dbReference type="InterPro" id="IPR011008">
    <property type="entry name" value="Dimeric_a/b-barrel"/>
</dbReference>
<gene>
    <name evidence="3" type="ORF">SAMN02982922_4192</name>
</gene>
<dbReference type="Gene3D" id="3.30.70.1060">
    <property type="entry name" value="Dimeric alpha+beta barrel"/>
    <property type="match status" value="1"/>
</dbReference>
<sequence length="112" mass="12332">MEFLFIISHDSAFRPDAKLLSDIRAWNEVAEAKGVRVDGKPLEPASAAVTVRLRDGKEKIDLAPFSSSEEQMCAYELVRCGGMEEAVALAKTHPMARAATIEVRPVWSAMEI</sequence>
<dbReference type="InterPro" id="IPR005545">
    <property type="entry name" value="YCII"/>
</dbReference>